<dbReference type="GO" id="GO:0015031">
    <property type="term" value="P:protein transport"/>
    <property type="evidence" value="ECO:0007669"/>
    <property type="project" value="UniProtKB-KW"/>
</dbReference>
<keyword evidence="9" id="KW-1185">Reference proteome</keyword>
<organism evidence="8 9">
    <name type="scientific">Galdieria partita</name>
    <dbReference type="NCBI Taxonomy" id="83374"/>
    <lineage>
        <taxon>Eukaryota</taxon>
        <taxon>Rhodophyta</taxon>
        <taxon>Bangiophyceae</taxon>
        <taxon>Galdieriales</taxon>
        <taxon>Galdieriaceae</taxon>
        <taxon>Galdieria</taxon>
    </lineage>
</organism>
<comment type="subcellular location">
    <subcellularLocation>
        <location evidence="1">Endosome membrane</location>
    </subcellularLocation>
</comment>
<dbReference type="Pfam" id="PF03357">
    <property type="entry name" value="Snf7"/>
    <property type="match status" value="1"/>
</dbReference>
<dbReference type="GO" id="GO:0005771">
    <property type="term" value="C:multivesicular body"/>
    <property type="evidence" value="ECO:0007669"/>
    <property type="project" value="TreeGrafter"/>
</dbReference>
<dbReference type="GO" id="GO:0006900">
    <property type="term" value="P:vesicle budding from membrane"/>
    <property type="evidence" value="ECO:0007669"/>
    <property type="project" value="TreeGrafter"/>
</dbReference>
<name>A0A9C7Q4D8_9RHOD</name>
<dbReference type="InterPro" id="IPR005024">
    <property type="entry name" value="Snf7_fam"/>
</dbReference>
<evidence type="ECO:0000313" key="9">
    <source>
        <dbReference type="Proteomes" id="UP001061958"/>
    </source>
</evidence>
<evidence type="ECO:0000256" key="2">
    <source>
        <dbReference type="ARBA" id="ARBA00006190"/>
    </source>
</evidence>
<gene>
    <name evidence="8" type="ORF">GpartN1_g7727.t1</name>
</gene>
<dbReference type="Gene3D" id="6.10.140.1230">
    <property type="match status" value="1"/>
</dbReference>
<keyword evidence="4" id="KW-0967">Endosome</keyword>
<dbReference type="AlphaFoldDB" id="A0A9C7Q4D8"/>
<evidence type="ECO:0000256" key="5">
    <source>
        <dbReference type="ARBA" id="ARBA00022927"/>
    </source>
</evidence>
<dbReference type="PANTHER" id="PTHR22761">
    <property type="entry name" value="CHARGED MULTIVESICULAR BODY PROTEIN"/>
    <property type="match status" value="1"/>
</dbReference>
<dbReference type="OrthoDB" id="441172at2759"/>
<evidence type="ECO:0008006" key="10">
    <source>
        <dbReference type="Google" id="ProtNLM"/>
    </source>
</evidence>
<protein>
    <recommendedName>
        <fullName evidence="10">Charged multivesicular body protein 6</fullName>
    </recommendedName>
</protein>
<feature type="region of interest" description="Disordered" evidence="7">
    <location>
        <begin position="162"/>
        <end position="210"/>
    </location>
</feature>
<dbReference type="GO" id="GO:0032511">
    <property type="term" value="P:late endosome to vacuole transport via multivesicular body sorting pathway"/>
    <property type="evidence" value="ECO:0007669"/>
    <property type="project" value="TreeGrafter"/>
</dbReference>
<evidence type="ECO:0000256" key="3">
    <source>
        <dbReference type="ARBA" id="ARBA00022448"/>
    </source>
</evidence>
<evidence type="ECO:0000313" key="8">
    <source>
        <dbReference type="EMBL" id="GJQ15936.1"/>
    </source>
</evidence>
<reference evidence="8" key="2">
    <citation type="submission" date="2022-01" db="EMBL/GenBank/DDBJ databases">
        <authorList>
            <person name="Hirooka S."/>
            <person name="Miyagishima S.Y."/>
        </authorList>
    </citation>
    <scope>NUCLEOTIDE SEQUENCE</scope>
    <source>
        <strain evidence="8">NBRC 102759</strain>
    </source>
</reference>
<dbReference type="EMBL" id="BQMJ01000078">
    <property type="protein sequence ID" value="GJQ15936.1"/>
    <property type="molecule type" value="Genomic_DNA"/>
</dbReference>
<dbReference type="PANTHER" id="PTHR22761:SF5">
    <property type="entry name" value="CHARGED MULTIVESICULAR BODY PROTEIN 6"/>
    <property type="match status" value="1"/>
</dbReference>
<keyword evidence="6" id="KW-0472">Membrane</keyword>
<keyword evidence="3" id="KW-0813">Transport</keyword>
<evidence type="ECO:0000256" key="4">
    <source>
        <dbReference type="ARBA" id="ARBA00022753"/>
    </source>
</evidence>
<evidence type="ECO:0000256" key="1">
    <source>
        <dbReference type="ARBA" id="ARBA00004608"/>
    </source>
</evidence>
<comment type="similarity">
    <text evidence="2">Belongs to the SNF7 family.</text>
</comment>
<evidence type="ECO:0000256" key="7">
    <source>
        <dbReference type="SAM" id="MobiDB-lite"/>
    </source>
</evidence>
<accession>A0A9C7Q4D8</accession>
<dbReference type="GO" id="GO:0000815">
    <property type="term" value="C:ESCRT III complex"/>
    <property type="evidence" value="ECO:0007669"/>
    <property type="project" value="TreeGrafter"/>
</dbReference>
<sequence>MGCGFSRQHVAKTSVSSFDRELLDLKVQRDSLQQYEQRLCDSLEKYVQIARRLVAENQRQRALVVLKLKHALQKSMEQAQNMRFNLEQVLSEIELKQVETDYLHKLRTGTKLLQNIQKNLSIDEIEHLLEETKEAIEFQSRVTEVLGSYSIVETDDESCEEELEELETEMFPSVPKRLEQKDTSQVVEKAQVKRKTPTNSRKQESLLLAS</sequence>
<proteinExistence type="inferred from homology"/>
<evidence type="ECO:0000256" key="6">
    <source>
        <dbReference type="ARBA" id="ARBA00023136"/>
    </source>
</evidence>
<reference evidence="8" key="1">
    <citation type="journal article" date="2022" name="Proc. Natl. Acad. Sci. U.S.A.">
        <title>Life cycle and functional genomics of the unicellular red alga Galdieria for elucidating algal and plant evolution and industrial use.</title>
        <authorList>
            <person name="Hirooka S."/>
            <person name="Itabashi T."/>
            <person name="Ichinose T.M."/>
            <person name="Onuma R."/>
            <person name="Fujiwara T."/>
            <person name="Yamashita S."/>
            <person name="Jong L.W."/>
            <person name="Tomita R."/>
            <person name="Iwane A.H."/>
            <person name="Miyagishima S.Y."/>
        </authorList>
    </citation>
    <scope>NUCLEOTIDE SEQUENCE</scope>
    <source>
        <strain evidence="8">NBRC 102759</strain>
    </source>
</reference>
<dbReference type="Proteomes" id="UP001061958">
    <property type="component" value="Unassembled WGS sequence"/>
</dbReference>
<comment type="caution">
    <text evidence="8">The sequence shown here is derived from an EMBL/GenBank/DDBJ whole genome shotgun (WGS) entry which is preliminary data.</text>
</comment>
<keyword evidence="5" id="KW-0653">Protein transport</keyword>